<dbReference type="EMBL" id="JTAK01000002">
    <property type="protein sequence ID" value="KHO65679.1"/>
    <property type="molecule type" value="Genomic_DNA"/>
</dbReference>
<dbReference type="InterPro" id="IPR025641">
    <property type="entry name" value="DUF4340"/>
</dbReference>
<gene>
    <name evidence="3" type="ORF">PT85_06410</name>
</gene>
<dbReference type="Proteomes" id="UP000030980">
    <property type="component" value="Unassembled WGS sequence"/>
</dbReference>
<evidence type="ECO:0000256" key="1">
    <source>
        <dbReference type="SAM" id="SignalP"/>
    </source>
</evidence>
<dbReference type="STRING" id="706570.PT85_06410"/>
<feature type="signal peptide" evidence="1">
    <location>
        <begin position="1"/>
        <end position="26"/>
    </location>
</feature>
<sequence length="303" mass="33859">MVLASAAGLMKPWLALALLLPFGALAAPASSWTARLAELDGLEVHRAGLPPVRLARENERWVLVDKAGYPADPTLVRTFLAALASAQPLEHVAAEAVPRDIRITLRHGEAVESLHLASEAGQEGRLLYRGDELRPWRVDGVLPLPLQELHWLDRRLITVPPAEIRELQLHKANGSQLVFFRHGDAPMRLEQLPGLQVPDARALDELLAVFADLRFSEVVPQDQLAFSKRPRLRFTLRTQAGARVDGAVYRHRSFHWLTLSPGSSLPEAQWGGRAGWLYRLESWQVSLLERELAAYSGQRQSRH</sequence>
<proteinExistence type="predicted"/>
<name>A0A0B3BYD6_9PSED</name>
<comment type="caution">
    <text evidence="3">The sequence shown here is derived from an EMBL/GenBank/DDBJ whole genome shotgun (WGS) entry which is preliminary data.</text>
</comment>
<keyword evidence="4" id="KW-1185">Reference proteome</keyword>
<feature type="domain" description="DUF4340" evidence="2">
    <location>
        <begin position="61"/>
        <end position="223"/>
    </location>
</feature>
<dbReference type="Pfam" id="PF14238">
    <property type="entry name" value="DUF4340"/>
    <property type="match status" value="1"/>
</dbReference>
<evidence type="ECO:0000313" key="4">
    <source>
        <dbReference type="Proteomes" id="UP000030980"/>
    </source>
</evidence>
<evidence type="ECO:0000259" key="2">
    <source>
        <dbReference type="Pfam" id="PF14238"/>
    </source>
</evidence>
<reference evidence="3 4" key="1">
    <citation type="submission" date="2014-11" db="EMBL/GenBank/DDBJ databases">
        <title>Genome sequence of Pseudomonas tuomuerensis JCM 14085.</title>
        <authorList>
            <person name="Shin S.-K."/>
            <person name="Yi H."/>
        </authorList>
    </citation>
    <scope>NUCLEOTIDE SEQUENCE [LARGE SCALE GENOMIC DNA]</scope>
    <source>
        <strain evidence="3 4">JCM 14085</strain>
    </source>
</reference>
<accession>A0A0B3BYD6</accession>
<organism evidence="3 4">
    <name type="scientific">Pseudomonas flexibilis</name>
    <dbReference type="NCBI Taxonomy" id="706570"/>
    <lineage>
        <taxon>Bacteria</taxon>
        <taxon>Pseudomonadati</taxon>
        <taxon>Pseudomonadota</taxon>
        <taxon>Gammaproteobacteria</taxon>
        <taxon>Pseudomonadales</taxon>
        <taxon>Pseudomonadaceae</taxon>
        <taxon>Pseudomonas</taxon>
    </lineage>
</organism>
<dbReference type="AlphaFoldDB" id="A0A0B3BYD6"/>
<feature type="chain" id="PRO_5002082515" description="DUF4340 domain-containing protein" evidence="1">
    <location>
        <begin position="27"/>
        <end position="303"/>
    </location>
</feature>
<evidence type="ECO:0000313" key="3">
    <source>
        <dbReference type="EMBL" id="KHO65679.1"/>
    </source>
</evidence>
<protein>
    <recommendedName>
        <fullName evidence="2">DUF4340 domain-containing protein</fullName>
    </recommendedName>
</protein>
<keyword evidence="1" id="KW-0732">Signal</keyword>